<evidence type="ECO:0000259" key="3">
    <source>
        <dbReference type="PROSITE" id="PS50113"/>
    </source>
</evidence>
<evidence type="ECO:0000256" key="1">
    <source>
        <dbReference type="SAM" id="MobiDB-lite"/>
    </source>
</evidence>
<dbReference type="InterPro" id="IPR052155">
    <property type="entry name" value="Biofilm_reg_signaling"/>
</dbReference>
<dbReference type="InterPro" id="IPR043128">
    <property type="entry name" value="Rev_trsase/Diguanyl_cyclase"/>
</dbReference>
<feature type="transmembrane region" description="Helical" evidence="2">
    <location>
        <begin position="175"/>
        <end position="196"/>
    </location>
</feature>
<name>A0A8J3NZB1_9ACTN</name>
<dbReference type="NCBIfam" id="TIGR00254">
    <property type="entry name" value="GGDEF"/>
    <property type="match status" value="1"/>
</dbReference>
<feature type="transmembrane region" description="Helical" evidence="2">
    <location>
        <begin position="112"/>
        <end position="133"/>
    </location>
</feature>
<dbReference type="AlphaFoldDB" id="A0A8J3NZB1"/>
<protein>
    <recommendedName>
        <fullName evidence="7">PAS domain S-box-containing protein/diguanylate cyclase (GGDEF)-like protein</fullName>
    </recommendedName>
</protein>
<evidence type="ECO:0000259" key="4">
    <source>
        <dbReference type="PROSITE" id="PS50887"/>
    </source>
</evidence>
<dbReference type="PROSITE" id="PS50887">
    <property type="entry name" value="GGDEF"/>
    <property type="match status" value="1"/>
</dbReference>
<dbReference type="InterPro" id="IPR013767">
    <property type="entry name" value="PAS_fold"/>
</dbReference>
<dbReference type="EMBL" id="BONH01000012">
    <property type="protein sequence ID" value="GIF98157.1"/>
    <property type="molecule type" value="Genomic_DNA"/>
</dbReference>
<keyword evidence="2" id="KW-0812">Transmembrane</keyword>
<dbReference type="InterPro" id="IPR000700">
    <property type="entry name" value="PAS-assoc_C"/>
</dbReference>
<evidence type="ECO:0000313" key="6">
    <source>
        <dbReference type="Proteomes" id="UP000659904"/>
    </source>
</evidence>
<feature type="domain" description="GGDEF" evidence="4">
    <location>
        <begin position="497"/>
        <end position="633"/>
    </location>
</feature>
<feature type="transmembrane region" description="Helical" evidence="2">
    <location>
        <begin position="26"/>
        <end position="43"/>
    </location>
</feature>
<dbReference type="InterPro" id="IPR029787">
    <property type="entry name" value="Nucleotide_cyclase"/>
</dbReference>
<dbReference type="Gene3D" id="3.30.450.20">
    <property type="entry name" value="PAS domain"/>
    <property type="match status" value="1"/>
</dbReference>
<evidence type="ECO:0000313" key="5">
    <source>
        <dbReference type="EMBL" id="GIF98157.1"/>
    </source>
</evidence>
<organism evidence="5 6">
    <name type="scientific">Catellatospora citrea</name>
    <dbReference type="NCBI Taxonomy" id="53366"/>
    <lineage>
        <taxon>Bacteria</taxon>
        <taxon>Bacillati</taxon>
        <taxon>Actinomycetota</taxon>
        <taxon>Actinomycetes</taxon>
        <taxon>Micromonosporales</taxon>
        <taxon>Micromonosporaceae</taxon>
        <taxon>Catellatospora</taxon>
    </lineage>
</organism>
<keyword evidence="2" id="KW-1133">Transmembrane helix</keyword>
<dbReference type="RefSeq" id="WP_170212839.1">
    <property type="nucleotide sequence ID" value="NZ_BONH01000012.1"/>
</dbReference>
<feature type="transmembrane region" description="Helical" evidence="2">
    <location>
        <begin position="306"/>
        <end position="327"/>
    </location>
</feature>
<dbReference type="SMART" id="SM00267">
    <property type="entry name" value="GGDEF"/>
    <property type="match status" value="1"/>
</dbReference>
<proteinExistence type="predicted"/>
<dbReference type="Proteomes" id="UP000659904">
    <property type="component" value="Unassembled WGS sequence"/>
</dbReference>
<feature type="transmembrane region" description="Helical" evidence="2">
    <location>
        <begin position="208"/>
        <end position="228"/>
    </location>
</feature>
<dbReference type="Pfam" id="PF00990">
    <property type="entry name" value="GGDEF"/>
    <property type="match status" value="1"/>
</dbReference>
<comment type="caution">
    <text evidence="5">The sequence shown here is derived from an EMBL/GenBank/DDBJ whole genome shotgun (WGS) entry which is preliminary data.</text>
</comment>
<feature type="transmembrane region" description="Helical" evidence="2">
    <location>
        <begin position="79"/>
        <end position="100"/>
    </location>
</feature>
<dbReference type="PANTHER" id="PTHR44757:SF2">
    <property type="entry name" value="BIOFILM ARCHITECTURE MAINTENANCE PROTEIN MBAA"/>
    <property type="match status" value="1"/>
</dbReference>
<feature type="transmembrane region" description="Helical" evidence="2">
    <location>
        <begin position="145"/>
        <end position="169"/>
    </location>
</feature>
<feature type="domain" description="PAC" evidence="3">
    <location>
        <begin position="414"/>
        <end position="465"/>
    </location>
</feature>
<evidence type="ECO:0000256" key="2">
    <source>
        <dbReference type="SAM" id="Phobius"/>
    </source>
</evidence>
<dbReference type="Gene3D" id="3.30.70.270">
    <property type="match status" value="1"/>
</dbReference>
<feature type="compositionally biased region" description="Basic and acidic residues" evidence="1">
    <location>
        <begin position="619"/>
        <end position="630"/>
    </location>
</feature>
<dbReference type="PANTHER" id="PTHR44757">
    <property type="entry name" value="DIGUANYLATE CYCLASE DGCP"/>
    <property type="match status" value="1"/>
</dbReference>
<dbReference type="InterPro" id="IPR035965">
    <property type="entry name" value="PAS-like_dom_sf"/>
</dbReference>
<dbReference type="Pfam" id="PF00989">
    <property type="entry name" value="PAS"/>
    <property type="match status" value="1"/>
</dbReference>
<dbReference type="GO" id="GO:0006355">
    <property type="term" value="P:regulation of DNA-templated transcription"/>
    <property type="evidence" value="ECO:0007669"/>
    <property type="project" value="InterPro"/>
</dbReference>
<sequence length="646" mass="69726">MSTDASSGTAAGGNAVPHQPAHTRMWLGYAALSLAFIAAYAGVSGNGLAQAIVFSTANLAAVAAILIGIRMNRPTCPSAWYLLAAGQAAYLVGNVCWYVIAAAEGRATAFPSPATEIFLASYVLNALALLRLIRARRAGRDWSALLDALIVTVAFTSGYFVLVVAPLLATTQLAPYAQLLAGVYPFLDMLFFLLATRLFFGAGNSWRALAPLAAWAAALFLADVVYGIHQVKGVGRDGDLPFFGYLVSFLFVGVAALHPAMRDVAAQREQADVAGRVRLIALGLCGLVVPALVVDSVRDGQRIEPIVLSCASAVMFILFMLRVGDLLTKILAAGRREHERLQQFLEAIPIGVDVRDAGTGRPVYVNQVAGRILGYDPGRVDVPGELPHLYRGGTGEPFPAERLPATLARQGHVVTADDIEVERDAQRRQLQVVATPIRDGAQIRYVLTAFADITAERQMAEELRQLSVIDELTGVNNRRGFLLAARHELALAERASRPGVLLFIDLDGLKRINDTYGHSAGDHALESASRLLRANIRRRDVLGRIGGDEFCVLLTEASRLADVDLWASRLREHVARHNDTSRQPYRLALTVGATIFEHDTPHTIEDLIARADAAMYQAREQDDGQDREGAVRILGPTPGTRSPGAR</sequence>
<feature type="region of interest" description="Disordered" evidence="1">
    <location>
        <begin position="619"/>
        <end position="646"/>
    </location>
</feature>
<feature type="transmembrane region" description="Helical" evidence="2">
    <location>
        <begin position="240"/>
        <end position="261"/>
    </location>
</feature>
<dbReference type="InterPro" id="IPR000160">
    <property type="entry name" value="GGDEF_dom"/>
</dbReference>
<dbReference type="SUPFAM" id="SSF55785">
    <property type="entry name" value="PYP-like sensor domain (PAS domain)"/>
    <property type="match status" value="1"/>
</dbReference>
<reference evidence="5 6" key="1">
    <citation type="submission" date="2021-01" db="EMBL/GenBank/DDBJ databases">
        <title>Whole genome shotgun sequence of Catellatospora citrea NBRC 14495.</title>
        <authorList>
            <person name="Komaki H."/>
            <person name="Tamura T."/>
        </authorList>
    </citation>
    <scope>NUCLEOTIDE SEQUENCE [LARGE SCALE GENOMIC DNA]</scope>
    <source>
        <strain evidence="5 6">NBRC 14495</strain>
    </source>
</reference>
<keyword evidence="6" id="KW-1185">Reference proteome</keyword>
<gene>
    <name evidence="5" type="ORF">Cci01nite_32510</name>
</gene>
<keyword evidence="2" id="KW-0472">Membrane</keyword>
<feature type="transmembrane region" description="Helical" evidence="2">
    <location>
        <begin position="49"/>
        <end position="67"/>
    </location>
</feature>
<feature type="transmembrane region" description="Helical" evidence="2">
    <location>
        <begin position="273"/>
        <end position="294"/>
    </location>
</feature>
<dbReference type="SUPFAM" id="SSF55073">
    <property type="entry name" value="Nucleotide cyclase"/>
    <property type="match status" value="1"/>
</dbReference>
<evidence type="ECO:0008006" key="7">
    <source>
        <dbReference type="Google" id="ProtNLM"/>
    </source>
</evidence>
<dbReference type="CDD" id="cd01949">
    <property type="entry name" value="GGDEF"/>
    <property type="match status" value="1"/>
</dbReference>
<accession>A0A8J3NZB1</accession>
<dbReference type="PROSITE" id="PS50113">
    <property type="entry name" value="PAC"/>
    <property type="match status" value="1"/>
</dbReference>